<dbReference type="RefSeq" id="WP_090422620.1">
    <property type="nucleotide sequence ID" value="NZ_CTEC01000002.1"/>
</dbReference>
<dbReference type="Proteomes" id="UP000199601">
    <property type="component" value="Unassembled WGS sequence"/>
</dbReference>
<evidence type="ECO:0000259" key="1">
    <source>
        <dbReference type="Pfam" id="PF12680"/>
    </source>
</evidence>
<dbReference type="InterPro" id="IPR037401">
    <property type="entry name" value="SnoaL-like"/>
</dbReference>
<keyword evidence="3" id="KW-1185">Reference proteome</keyword>
<dbReference type="InterPro" id="IPR032710">
    <property type="entry name" value="NTF2-like_dom_sf"/>
</dbReference>
<proteinExistence type="predicted"/>
<name>A0A0U1DN80_9MYCO</name>
<feature type="domain" description="SnoaL-like" evidence="1">
    <location>
        <begin position="14"/>
        <end position="124"/>
    </location>
</feature>
<sequence length="140" mass="15764">MVDVTGDSQHTDTVTRLLSHFSAGDFDQAIALFSDDIEVRLPFQDERTGFWSHAGGKDKVRQLFAGVASLFDPHPLYIDELLSATDGKTVIARYHGDFVARKTGKPYRNSYIAVFEFDDGMIRSWTEFHNPIVLAEALRP</sequence>
<reference evidence="3" key="1">
    <citation type="submission" date="2015-03" db="EMBL/GenBank/DDBJ databases">
        <authorList>
            <person name="Urmite Genomes"/>
        </authorList>
    </citation>
    <scope>NUCLEOTIDE SEQUENCE [LARGE SCALE GENOMIC DNA]</scope>
    <source>
        <strain evidence="3">CSUR P1344</strain>
    </source>
</reference>
<evidence type="ECO:0000313" key="3">
    <source>
        <dbReference type="Proteomes" id="UP000199601"/>
    </source>
</evidence>
<dbReference type="Pfam" id="PF12680">
    <property type="entry name" value="SnoaL_2"/>
    <property type="match status" value="1"/>
</dbReference>
<protein>
    <submittedName>
        <fullName evidence="2">SnoaL-like domain protein</fullName>
    </submittedName>
</protein>
<organism evidence="2 3">
    <name type="scientific">Mycobacterium europaeum</name>
    <dbReference type="NCBI Taxonomy" id="761804"/>
    <lineage>
        <taxon>Bacteria</taxon>
        <taxon>Bacillati</taxon>
        <taxon>Actinomycetota</taxon>
        <taxon>Actinomycetes</taxon>
        <taxon>Mycobacteriales</taxon>
        <taxon>Mycobacteriaceae</taxon>
        <taxon>Mycobacterium</taxon>
        <taxon>Mycobacterium simiae complex</taxon>
    </lineage>
</organism>
<evidence type="ECO:0000313" key="2">
    <source>
        <dbReference type="EMBL" id="CQD18600.1"/>
    </source>
</evidence>
<dbReference type="EMBL" id="CTEC01000002">
    <property type="protein sequence ID" value="CQD18600.1"/>
    <property type="molecule type" value="Genomic_DNA"/>
</dbReference>
<dbReference type="AlphaFoldDB" id="A0A0U1DN80"/>
<dbReference type="SUPFAM" id="SSF54427">
    <property type="entry name" value="NTF2-like"/>
    <property type="match status" value="1"/>
</dbReference>
<gene>
    <name evidence="2" type="ORF">BN000_04240</name>
</gene>
<accession>A0A0U1DN80</accession>
<dbReference type="Gene3D" id="3.10.450.50">
    <property type="match status" value="1"/>
</dbReference>